<feature type="transmembrane region" description="Helical" evidence="8">
    <location>
        <begin position="584"/>
        <end position="603"/>
    </location>
</feature>
<comment type="subcellular location">
    <subcellularLocation>
        <location evidence="8">Endoplasmic reticulum membrane</location>
        <topology evidence="8">Multi-pass membrane protein</topology>
    </subcellularLocation>
    <subcellularLocation>
        <location evidence="8">Golgi apparatus membrane</location>
        <topology evidence="8">Multi-pass membrane protein</topology>
    </subcellularLocation>
</comment>
<dbReference type="InterPro" id="IPR006639">
    <property type="entry name" value="Preselin/SPP"/>
</dbReference>
<feature type="transmembrane region" description="Helical" evidence="8">
    <location>
        <begin position="184"/>
        <end position="200"/>
    </location>
</feature>
<dbReference type="GO" id="GO:0007219">
    <property type="term" value="P:Notch signaling pathway"/>
    <property type="evidence" value="ECO:0007669"/>
    <property type="project" value="UniProtKB-KW"/>
</dbReference>
<evidence type="ECO:0000256" key="3">
    <source>
        <dbReference type="ARBA" id="ARBA00022824"/>
    </source>
</evidence>
<dbReference type="GO" id="GO:0016485">
    <property type="term" value="P:protein processing"/>
    <property type="evidence" value="ECO:0007669"/>
    <property type="project" value="InterPro"/>
</dbReference>
<dbReference type="PANTHER" id="PTHR10202:SF13">
    <property type="entry name" value="PRESENILIN HOMOLOG"/>
    <property type="match status" value="1"/>
</dbReference>
<feature type="transmembrane region" description="Helical" evidence="8">
    <location>
        <begin position="206"/>
        <end position="229"/>
    </location>
</feature>
<dbReference type="WBParaSite" id="TMUE_2000008740.3">
    <property type="protein sequence ID" value="TMUE_2000008740.3"/>
    <property type="gene ID" value="WBGene00290418"/>
</dbReference>
<keyword evidence="4 8" id="KW-0914">Notch signaling pathway</keyword>
<dbReference type="GO" id="GO:0034205">
    <property type="term" value="P:amyloid-beta formation"/>
    <property type="evidence" value="ECO:0007669"/>
    <property type="project" value="TreeGrafter"/>
</dbReference>
<comment type="domain">
    <text evidence="8">The PAL motif is required for normal active site conformation.</text>
</comment>
<evidence type="ECO:0000313" key="10">
    <source>
        <dbReference type="Proteomes" id="UP000046395"/>
    </source>
</evidence>
<feature type="transmembrane region" description="Helical" evidence="8">
    <location>
        <begin position="519"/>
        <end position="540"/>
    </location>
</feature>
<reference evidence="10" key="1">
    <citation type="submission" date="2013-11" db="EMBL/GenBank/DDBJ databases">
        <authorList>
            <person name="Aslett M."/>
        </authorList>
    </citation>
    <scope>NUCLEOTIDE SEQUENCE [LARGE SCALE GENOMIC DNA]</scope>
    <source>
        <strain evidence="10">Edinburgh</strain>
    </source>
</reference>
<dbReference type="AlphaFoldDB" id="A0A5S6QNE9"/>
<accession>A0A5S6QNE9</accession>
<feature type="transmembrane region" description="Helical" evidence="8">
    <location>
        <begin position="610"/>
        <end position="627"/>
    </location>
</feature>
<evidence type="ECO:0000256" key="5">
    <source>
        <dbReference type="ARBA" id="ARBA00022989"/>
    </source>
</evidence>
<comment type="function">
    <text evidence="8">Probable subunit of the gamma-secretase complex, an endoprotease complex that catalyzes the intramembrane cleavage of integral membrane proteins such as Notch receptors.</text>
</comment>
<feature type="transmembrane region" description="Helical" evidence="8">
    <location>
        <begin position="800"/>
        <end position="820"/>
    </location>
</feature>
<comment type="subunit">
    <text evidence="8">Homodimer.</text>
</comment>
<feature type="transmembrane region" description="Helical" evidence="8">
    <location>
        <begin position="41"/>
        <end position="62"/>
    </location>
</feature>
<keyword evidence="8" id="KW-0645">Protease</keyword>
<dbReference type="WBParaSite" id="TMUE_2000008740.4">
    <property type="protein sequence ID" value="TMUE_2000008740.4"/>
    <property type="gene ID" value="WBGene00290418"/>
</dbReference>
<dbReference type="GO" id="GO:0000139">
    <property type="term" value="C:Golgi membrane"/>
    <property type="evidence" value="ECO:0007669"/>
    <property type="project" value="UniProtKB-SubCell"/>
</dbReference>
<dbReference type="InterPro" id="IPR001108">
    <property type="entry name" value="Peptidase_A22A"/>
</dbReference>
<feature type="transmembrane region" description="Helical" evidence="8">
    <location>
        <begin position="633"/>
        <end position="654"/>
    </location>
</feature>
<dbReference type="PANTHER" id="PTHR10202">
    <property type="entry name" value="PRESENILIN"/>
    <property type="match status" value="1"/>
</dbReference>
<feature type="transmembrane region" description="Helical" evidence="8">
    <location>
        <begin position="771"/>
        <end position="794"/>
    </location>
</feature>
<evidence type="ECO:0000256" key="2">
    <source>
        <dbReference type="ARBA" id="ARBA00022692"/>
    </source>
</evidence>
<dbReference type="WBParaSite" id="TMUE_2000008740.1">
    <property type="protein sequence ID" value="TMUE_2000008740.1"/>
    <property type="gene ID" value="WBGene00290418"/>
</dbReference>
<keyword evidence="3 8" id="KW-0256">Endoplasmic reticulum</keyword>
<dbReference type="Pfam" id="PF01080">
    <property type="entry name" value="Presenilin"/>
    <property type="match status" value="2"/>
</dbReference>
<dbReference type="GO" id="GO:0005789">
    <property type="term" value="C:endoplasmic reticulum membrane"/>
    <property type="evidence" value="ECO:0007669"/>
    <property type="project" value="UniProtKB-SubCell"/>
</dbReference>
<evidence type="ECO:0000256" key="8">
    <source>
        <dbReference type="RuleBase" id="RU361148"/>
    </source>
</evidence>
<dbReference type="EC" id="3.4.23.-" evidence="8"/>
<keyword evidence="6 8" id="KW-0333">Golgi apparatus</keyword>
<sequence>MNHRGQPMGIDHSVFGDNADANEIQREEKSEIDLKYGARHVILLFVPVCLCMLVVIVTMNTVDYYNVKDVYLLYTPFHSDTTDVGTIVWESVANAVILLGVVVVMTVLLIVLYKLRCYRVIHGWLILSSLLMLFFFTFTYLREVFMAYNVPMDYITSTLIMWNLGIVGMICIHWKGPLLLQQGYLILMSALMALIFIKYLPDWTTWTVLAVISIWDLVAVLCPHGPLRILVETAQERDEPIFPALIYSSTVMYSIALGKRSSSLDRVNALNTQEQAFSGETVINFSNNCPVVAIDQSDVDTQLVGSSGSKMPDITRRLCQSGHHPRLCPSTAPPIEVEDEEERGVKLGLGDFIFYSVLVGKASTYGDWNTTVACLVAVLIGLCVTLLLLAIFRKALPALPGYSRGPLRYRSVRLVFSSQLTLSKDRCGFNKASIGKEQVIAGMSKEEQRSQPASGESPSPIKYGAGHVIQLFIPVASSMVFVAFIMNSIIHYRVQNMFLPYTPFHSDTDDVKIIVYENILNTLIVVAVVIIMTFFLVALYKFRFYKVIFAWVVGAGMVILFILLFIFMNFALDALQFPLDAATAAFLLWNAGALGMIVIYWHGPLRVQQFYLVAMSALLALFMIKYLPKWTTWFLLVVVSLWDLIAVLHPRGPLRMLVELSRERNEPIIPALVYSSAVTYAMANATKNAKRRTRTSDSEKTSGEALTKTSKSKGGDSDVLQSEDLPSSSTEKKETESSLEEDITDDGIKLGLGDFVFYNLLVGTSCEHEDLLTVLACIISILVGLSFTLAILAIRRHALPALPISIFLGIIANFSTAYMSSPMATALASRQIFA</sequence>
<keyword evidence="2 8" id="KW-0812">Transmembrane</keyword>
<evidence type="ECO:0000256" key="6">
    <source>
        <dbReference type="ARBA" id="ARBA00023034"/>
    </source>
</evidence>
<keyword evidence="10" id="KW-1185">Reference proteome</keyword>
<feature type="transmembrane region" description="Helical" evidence="8">
    <location>
        <begin position="547"/>
        <end position="572"/>
    </location>
</feature>
<dbReference type="Gene3D" id="1.10.472.100">
    <property type="entry name" value="Presenilin"/>
    <property type="match status" value="2"/>
</dbReference>
<evidence type="ECO:0000256" key="9">
    <source>
        <dbReference type="SAM" id="MobiDB-lite"/>
    </source>
</evidence>
<evidence type="ECO:0000256" key="7">
    <source>
        <dbReference type="ARBA" id="ARBA00023136"/>
    </source>
</evidence>
<dbReference type="WBParaSite" id="TMUE_2000008740.2">
    <property type="protein sequence ID" value="TMUE_2000008740.2"/>
    <property type="gene ID" value="WBGene00290418"/>
</dbReference>
<dbReference type="GO" id="GO:0006509">
    <property type="term" value="P:membrane protein ectodomain proteolysis"/>
    <property type="evidence" value="ECO:0007669"/>
    <property type="project" value="TreeGrafter"/>
</dbReference>
<feature type="region of interest" description="Disordered" evidence="9">
    <location>
        <begin position="688"/>
        <end position="740"/>
    </location>
</feature>
<evidence type="ECO:0000256" key="1">
    <source>
        <dbReference type="ARBA" id="ARBA00008604"/>
    </source>
</evidence>
<dbReference type="PRINTS" id="PR01072">
    <property type="entry name" value="PRESENILIN"/>
</dbReference>
<dbReference type="Proteomes" id="UP000046395">
    <property type="component" value="Unassembled WGS sequence"/>
</dbReference>
<dbReference type="GO" id="GO:0042500">
    <property type="term" value="F:aspartic endopeptidase activity, intramembrane cleaving"/>
    <property type="evidence" value="ECO:0007669"/>
    <property type="project" value="InterPro"/>
</dbReference>
<keyword evidence="7 8" id="KW-0472">Membrane</keyword>
<dbReference type="SMART" id="SM00730">
    <property type="entry name" value="PSN"/>
    <property type="match status" value="2"/>
</dbReference>
<reference evidence="11" key="3">
    <citation type="submission" date="2019-12" db="UniProtKB">
        <authorList>
            <consortium name="WormBaseParasite"/>
        </authorList>
    </citation>
    <scope>IDENTIFICATION</scope>
</reference>
<reference evidence="10" key="2">
    <citation type="submission" date="2014-03" db="EMBL/GenBank/DDBJ databases">
        <title>The whipworm genome and dual-species transcriptomics of an intimate host-pathogen interaction.</title>
        <authorList>
            <person name="Foth B.J."/>
            <person name="Tsai I.J."/>
            <person name="Reid A.J."/>
            <person name="Bancroft A.J."/>
            <person name="Nichol S."/>
            <person name="Tracey A."/>
            <person name="Holroyd N."/>
            <person name="Cotton J.A."/>
            <person name="Stanley E.J."/>
            <person name="Zarowiecki M."/>
            <person name="Liu J.Z."/>
            <person name="Huckvale T."/>
            <person name="Cooper P.J."/>
            <person name="Grencis R.K."/>
            <person name="Berriman M."/>
        </authorList>
    </citation>
    <scope>NUCLEOTIDE SEQUENCE [LARGE SCALE GENOMIC DNA]</scope>
    <source>
        <strain evidence="10">Edinburgh</strain>
    </source>
</reference>
<feature type="transmembrane region" description="Helical" evidence="8">
    <location>
        <begin position="154"/>
        <end position="172"/>
    </location>
</feature>
<dbReference type="GO" id="GO:0055074">
    <property type="term" value="P:calcium ion homeostasis"/>
    <property type="evidence" value="ECO:0007669"/>
    <property type="project" value="TreeGrafter"/>
</dbReference>
<dbReference type="STRING" id="70415.A0A5S6QNE9"/>
<name>A0A5S6QNE9_TRIMR</name>
<feature type="transmembrane region" description="Helical" evidence="8">
    <location>
        <begin position="241"/>
        <end position="258"/>
    </location>
</feature>
<feature type="transmembrane region" description="Helical" evidence="8">
    <location>
        <begin position="92"/>
        <end position="112"/>
    </location>
</feature>
<proteinExistence type="inferred from homology"/>
<feature type="transmembrane region" description="Helical" evidence="8">
    <location>
        <begin position="471"/>
        <end position="490"/>
    </location>
</feature>
<feature type="transmembrane region" description="Helical" evidence="8">
    <location>
        <begin position="124"/>
        <end position="142"/>
    </location>
</feature>
<organism evidence="10 11">
    <name type="scientific">Trichuris muris</name>
    <name type="common">Mouse whipworm</name>
    <dbReference type="NCBI Taxonomy" id="70415"/>
    <lineage>
        <taxon>Eukaryota</taxon>
        <taxon>Metazoa</taxon>
        <taxon>Ecdysozoa</taxon>
        <taxon>Nematoda</taxon>
        <taxon>Enoplea</taxon>
        <taxon>Dorylaimia</taxon>
        <taxon>Trichinellida</taxon>
        <taxon>Trichuridae</taxon>
        <taxon>Trichuris</taxon>
    </lineage>
</organism>
<evidence type="ECO:0000313" key="11">
    <source>
        <dbReference type="WBParaSite" id="TMUE_2000008740.1"/>
    </source>
</evidence>
<keyword evidence="5 8" id="KW-1133">Transmembrane helix</keyword>
<keyword evidence="8" id="KW-0378">Hydrolase</keyword>
<protein>
    <recommendedName>
        <fullName evidence="8">Presenilin</fullName>
        <ecNumber evidence="8">3.4.23.-</ecNumber>
    </recommendedName>
</protein>
<dbReference type="InterPro" id="IPR042524">
    <property type="entry name" value="Presenilin_C"/>
</dbReference>
<comment type="similarity">
    <text evidence="1 8">Belongs to the peptidase A22A family.</text>
</comment>
<evidence type="ECO:0000256" key="4">
    <source>
        <dbReference type="ARBA" id="ARBA00022976"/>
    </source>
</evidence>
<feature type="transmembrane region" description="Helical" evidence="8">
    <location>
        <begin position="368"/>
        <end position="392"/>
    </location>
</feature>
<dbReference type="GO" id="GO:0070765">
    <property type="term" value="C:gamma-secretase complex"/>
    <property type="evidence" value="ECO:0007669"/>
    <property type="project" value="TreeGrafter"/>
</dbReference>